<dbReference type="EnsemblProtists" id="EKX33018">
    <property type="protein sequence ID" value="EKX33018"/>
    <property type="gene ID" value="GUITHDRAFT_120803"/>
</dbReference>
<dbReference type="Proteomes" id="UP000011087">
    <property type="component" value="Unassembled WGS sequence"/>
</dbReference>
<accession>L1I9W2</accession>
<dbReference type="AlphaFoldDB" id="L1I9W2"/>
<protein>
    <submittedName>
        <fullName evidence="2 3">Uncharacterized protein</fullName>
    </submittedName>
</protein>
<reference evidence="3" key="3">
    <citation type="submission" date="2015-06" db="UniProtKB">
        <authorList>
            <consortium name="EnsemblProtists"/>
        </authorList>
    </citation>
    <scope>IDENTIFICATION</scope>
</reference>
<keyword evidence="4" id="KW-1185">Reference proteome</keyword>
<dbReference type="KEGG" id="gtt:GUITHDRAFT_120803"/>
<reference evidence="2 4" key="1">
    <citation type="journal article" date="2012" name="Nature">
        <title>Algal genomes reveal evolutionary mosaicism and the fate of nucleomorphs.</title>
        <authorList>
            <consortium name="DOE Joint Genome Institute"/>
            <person name="Curtis B.A."/>
            <person name="Tanifuji G."/>
            <person name="Burki F."/>
            <person name="Gruber A."/>
            <person name="Irimia M."/>
            <person name="Maruyama S."/>
            <person name="Arias M.C."/>
            <person name="Ball S.G."/>
            <person name="Gile G.H."/>
            <person name="Hirakawa Y."/>
            <person name="Hopkins J.F."/>
            <person name="Kuo A."/>
            <person name="Rensing S.A."/>
            <person name="Schmutz J."/>
            <person name="Symeonidi A."/>
            <person name="Elias M."/>
            <person name="Eveleigh R.J."/>
            <person name="Herman E.K."/>
            <person name="Klute M.J."/>
            <person name="Nakayama T."/>
            <person name="Obornik M."/>
            <person name="Reyes-Prieto A."/>
            <person name="Armbrust E.V."/>
            <person name="Aves S.J."/>
            <person name="Beiko R.G."/>
            <person name="Coutinho P."/>
            <person name="Dacks J.B."/>
            <person name="Durnford D.G."/>
            <person name="Fast N.M."/>
            <person name="Green B.R."/>
            <person name="Grisdale C.J."/>
            <person name="Hempel F."/>
            <person name="Henrissat B."/>
            <person name="Hoppner M.P."/>
            <person name="Ishida K."/>
            <person name="Kim E."/>
            <person name="Koreny L."/>
            <person name="Kroth P.G."/>
            <person name="Liu Y."/>
            <person name="Malik S.B."/>
            <person name="Maier U.G."/>
            <person name="McRose D."/>
            <person name="Mock T."/>
            <person name="Neilson J.A."/>
            <person name="Onodera N.T."/>
            <person name="Poole A.M."/>
            <person name="Pritham E.J."/>
            <person name="Richards T.A."/>
            <person name="Rocap G."/>
            <person name="Roy S.W."/>
            <person name="Sarai C."/>
            <person name="Schaack S."/>
            <person name="Shirato S."/>
            <person name="Slamovits C.H."/>
            <person name="Spencer D.F."/>
            <person name="Suzuki S."/>
            <person name="Worden A.Z."/>
            <person name="Zauner S."/>
            <person name="Barry K."/>
            <person name="Bell C."/>
            <person name="Bharti A.K."/>
            <person name="Crow J.A."/>
            <person name="Grimwood J."/>
            <person name="Kramer R."/>
            <person name="Lindquist E."/>
            <person name="Lucas S."/>
            <person name="Salamov A."/>
            <person name="McFadden G.I."/>
            <person name="Lane C.E."/>
            <person name="Keeling P.J."/>
            <person name="Gray M.W."/>
            <person name="Grigoriev I.V."/>
            <person name="Archibald J.M."/>
        </authorList>
    </citation>
    <scope>NUCLEOTIDE SEQUENCE</scope>
    <source>
        <strain evidence="2 4">CCMP2712</strain>
    </source>
</reference>
<proteinExistence type="predicted"/>
<organism evidence="2">
    <name type="scientific">Guillardia theta (strain CCMP2712)</name>
    <name type="common">Cryptophyte</name>
    <dbReference type="NCBI Taxonomy" id="905079"/>
    <lineage>
        <taxon>Eukaryota</taxon>
        <taxon>Cryptophyceae</taxon>
        <taxon>Pyrenomonadales</taxon>
        <taxon>Geminigeraceae</taxon>
        <taxon>Guillardia</taxon>
    </lineage>
</organism>
<gene>
    <name evidence="2" type="ORF">GUITHDRAFT_120803</name>
</gene>
<sequence>MVELKFERETVQKRLDKIQQWQEKQAPPETEVAPLELSEEAKKGLLNDELKNMQVRNEQKKKQATDWRMQNKELGQKLLMDSSEIDRHIKTLASELNQAHTGFITS</sequence>
<reference evidence="4" key="2">
    <citation type="submission" date="2012-11" db="EMBL/GenBank/DDBJ databases">
        <authorList>
            <person name="Kuo A."/>
            <person name="Curtis B.A."/>
            <person name="Tanifuji G."/>
            <person name="Burki F."/>
            <person name="Gruber A."/>
            <person name="Irimia M."/>
            <person name="Maruyama S."/>
            <person name="Arias M.C."/>
            <person name="Ball S.G."/>
            <person name="Gile G.H."/>
            <person name="Hirakawa Y."/>
            <person name="Hopkins J.F."/>
            <person name="Rensing S.A."/>
            <person name="Schmutz J."/>
            <person name="Symeonidi A."/>
            <person name="Elias M."/>
            <person name="Eveleigh R.J."/>
            <person name="Herman E.K."/>
            <person name="Klute M.J."/>
            <person name="Nakayama T."/>
            <person name="Obornik M."/>
            <person name="Reyes-Prieto A."/>
            <person name="Armbrust E.V."/>
            <person name="Aves S.J."/>
            <person name="Beiko R.G."/>
            <person name="Coutinho P."/>
            <person name="Dacks J.B."/>
            <person name="Durnford D.G."/>
            <person name="Fast N.M."/>
            <person name="Green B.R."/>
            <person name="Grisdale C."/>
            <person name="Hempe F."/>
            <person name="Henrissat B."/>
            <person name="Hoppner M.P."/>
            <person name="Ishida K.-I."/>
            <person name="Kim E."/>
            <person name="Koreny L."/>
            <person name="Kroth P.G."/>
            <person name="Liu Y."/>
            <person name="Malik S.-B."/>
            <person name="Maier U.G."/>
            <person name="McRose D."/>
            <person name="Mock T."/>
            <person name="Neilson J.A."/>
            <person name="Onodera N.T."/>
            <person name="Poole A.M."/>
            <person name="Pritham E.J."/>
            <person name="Richards T.A."/>
            <person name="Rocap G."/>
            <person name="Roy S.W."/>
            <person name="Sarai C."/>
            <person name="Schaack S."/>
            <person name="Shirato S."/>
            <person name="Slamovits C.H."/>
            <person name="Spencer D.F."/>
            <person name="Suzuki S."/>
            <person name="Worden A.Z."/>
            <person name="Zauner S."/>
            <person name="Barry K."/>
            <person name="Bell C."/>
            <person name="Bharti A.K."/>
            <person name="Crow J.A."/>
            <person name="Grimwood J."/>
            <person name="Kramer R."/>
            <person name="Lindquist E."/>
            <person name="Lucas S."/>
            <person name="Salamov A."/>
            <person name="McFadden G.I."/>
            <person name="Lane C.E."/>
            <person name="Keeling P.J."/>
            <person name="Gray M.W."/>
            <person name="Grigoriev I.V."/>
            <person name="Archibald J.M."/>
        </authorList>
    </citation>
    <scope>NUCLEOTIDE SEQUENCE</scope>
    <source>
        <strain evidence="4">CCMP2712</strain>
    </source>
</reference>
<name>L1I9W2_GUITC</name>
<evidence type="ECO:0000256" key="1">
    <source>
        <dbReference type="SAM" id="Coils"/>
    </source>
</evidence>
<dbReference type="HOGENOM" id="CLU_2228326_0_0_1"/>
<dbReference type="RefSeq" id="XP_005819998.1">
    <property type="nucleotide sequence ID" value="XM_005819941.1"/>
</dbReference>
<feature type="coiled-coil region" evidence="1">
    <location>
        <begin position="43"/>
        <end position="70"/>
    </location>
</feature>
<evidence type="ECO:0000313" key="4">
    <source>
        <dbReference type="Proteomes" id="UP000011087"/>
    </source>
</evidence>
<keyword evidence="1" id="KW-0175">Coiled coil</keyword>
<dbReference type="EMBL" id="JH993160">
    <property type="protein sequence ID" value="EKX33018.1"/>
    <property type="molecule type" value="Genomic_DNA"/>
</dbReference>
<dbReference type="GeneID" id="17289755"/>
<evidence type="ECO:0000313" key="3">
    <source>
        <dbReference type="EnsemblProtists" id="EKX33018"/>
    </source>
</evidence>
<dbReference type="PaxDb" id="55529-EKX33018"/>
<evidence type="ECO:0000313" key="2">
    <source>
        <dbReference type="EMBL" id="EKX33018.1"/>
    </source>
</evidence>